<sequence length="1056" mass="114239">MRKFLLITSVFLLALIGQTYAQDRLITGKVTATEDGSPLPGVSITVKGTSRGTTTNAEGVFKISVSNTASLTFSFVGFDSKTVAVGGQTTINVTLGANTSQLQEVVITALGVSRQKESLGYSTTSVKGGELNQAKAVSVASALQGKVSGLQINTVNNGVNPSNRVVLRGNRSLLGNNEALIVVDGTVAPSDVLNYLNPNDIDDVTVLKGANAAALYGSDASNGALIITTKKGSAGAPKISVSNTTYIEEISFMPKLQERFGSGTESYSRTYIPFENQSFGPEYTSGSVLVSPGGMQPGTSVDLGMPLEDGTIQKTPYSYKKDSKLKSYDKGVTTQSAVSLSVGDKSSTFFISAQQNNTKAIVPGDVKNQTTIRTNASHEYGKFKGAFNIGYTTNTVDFTTSDFYNNILNTGGQVPLDQYRNWRDFKNADGSLNYAHPNNYYNAYFYSPFFFKDVNRRKEVNTNLTGNVELAYKATSWLSFLGRVGITKKDYNGKYYQEKFKYSAYAKSVADFSEAQNDLNGNAYDYNSSETRLSSDFFLTVDKKIGKFAGVFIAGINNKETTIKNVSTGANSLVVPGLYNVGNRIGEAGAGESDYKNRLFGAYGDLSITYNNFLSLHVSGRNDWSSLLSKQNRSFFYPGADVSLVLTEAIPAMKELTFLNFAKLRGAATKVGGINVGPYALQTTFGTGNFPYGSLAGYSVGNTLPDPNLTPEFTTSYEIGGEFGFLNNRVNLEVAYYTQKTTGQTVTISTSQATGYNGALINAGTMQNTGFELDLKTTPIKLANGFKWDFNINFSQVDNKVLELYQGINELNLSNYYGLTSDASLGQVFATVGEQYPLIKAIAYKRDPQGRVIVNSETGYPSVATGLKTIGQTNPKYRLGLTTSLRYKGFGFNAVAEYRGGNYVYHGLASTMWFTGVAEATAVYGRERFVFPNSVIQNADGSYTPNTTVTVKDGGLGVWDSNLRRYGENFVTSAAFWKLREIALTYDVPKKVLASTKFIKSASVGLVGRNLITLLPKENVYTDPEFANTTSNAVGLNNTGQTPPTRTYGFTVNLGF</sequence>
<feature type="chain" id="PRO_5046236882" evidence="10">
    <location>
        <begin position="22"/>
        <end position="1056"/>
    </location>
</feature>
<keyword evidence="5 9" id="KW-0798">TonB box</keyword>
<dbReference type="InterPro" id="IPR008969">
    <property type="entry name" value="CarboxyPept-like_regulatory"/>
</dbReference>
<evidence type="ECO:0000259" key="11">
    <source>
        <dbReference type="Pfam" id="PF00593"/>
    </source>
</evidence>
<dbReference type="Gene3D" id="2.170.130.10">
    <property type="entry name" value="TonB-dependent receptor, plug domain"/>
    <property type="match status" value="1"/>
</dbReference>
<feature type="domain" description="TonB-dependent receptor plug" evidence="12">
    <location>
        <begin position="116"/>
        <end position="224"/>
    </location>
</feature>
<proteinExistence type="inferred from homology"/>
<dbReference type="InterPro" id="IPR039426">
    <property type="entry name" value="TonB-dep_rcpt-like"/>
</dbReference>
<evidence type="ECO:0000259" key="12">
    <source>
        <dbReference type="Pfam" id="PF07715"/>
    </source>
</evidence>
<evidence type="ECO:0000256" key="4">
    <source>
        <dbReference type="ARBA" id="ARBA00022692"/>
    </source>
</evidence>
<dbReference type="InterPro" id="IPR000531">
    <property type="entry name" value="Beta-barrel_TonB"/>
</dbReference>
<dbReference type="Pfam" id="PF00593">
    <property type="entry name" value="TonB_dep_Rec_b-barrel"/>
    <property type="match status" value="1"/>
</dbReference>
<keyword evidence="2 8" id="KW-0813">Transport</keyword>
<dbReference type="Pfam" id="PF07715">
    <property type="entry name" value="Plug"/>
    <property type="match status" value="1"/>
</dbReference>
<comment type="subcellular location">
    <subcellularLocation>
        <location evidence="1 8">Cell outer membrane</location>
        <topology evidence="1 8">Multi-pass membrane protein</topology>
    </subcellularLocation>
</comment>
<gene>
    <name evidence="13" type="ORF">VB264_00890</name>
</gene>
<evidence type="ECO:0000256" key="9">
    <source>
        <dbReference type="RuleBase" id="RU003357"/>
    </source>
</evidence>
<keyword evidence="3 8" id="KW-1134">Transmembrane beta strand</keyword>
<dbReference type="SUPFAM" id="SSF49464">
    <property type="entry name" value="Carboxypeptidase regulatory domain-like"/>
    <property type="match status" value="1"/>
</dbReference>
<dbReference type="Pfam" id="PF13715">
    <property type="entry name" value="CarbopepD_reg_2"/>
    <property type="match status" value="1"/>
</dbReference>
<dbReference type="EMBL" id="JAYFUL010000001">
    <property type="protein sequence ID" value="MEA5256317.1"/>
    <property type="molecule type" value="Genomic_DNA"/>
</dbReference>
<accession>A0ABU5QGY3</accession>
<evidence type="ECO:0000256" key="2">
    <source>
        <dbReference type="ARBA" id="ARBA00022448"/>
    </source>
</evidence>
<dbReference type="InterPro" id="IPR037066">
    <property type="entry name" value="Plug_dom_sf"/>
</dbReference>
<feature type="signal peptide" evidence="10">
    <location>
        <begin position="1"/>
        <end position="21"/>
    </location>
</feature>
<dbReference type="InterPro" id="IPR036942">
    <property type="entry name" value="Beta-barrel_TonB_sf"/>
</dbReference>
<evidence type="ECO:0000256" key="7">
    <source>
        <dbReference type="ARBA" id="ARBA00023237"/>
    </source>
</evidence>
<keyword evidence="10" id="KW-0732">Signal</keyword>
<dbReference type="SUPFAM" id="SSF56935">
    <property type="entry name" value="Porins"/>
    <property type="match status" value="1"/>
</dbReference>
<keyword evidence="4 8" id="KW-0812">Transmembrane</keyword>
<evidence type="ECO:0000256" key="5">
    <source>
        <dbReference type="ARBA" id="ARBA00023077"/>
    </source>
</evidence>
<evidence type="ECO:0000256" key="8">
    <source>
        <dbReference type="PROSITE-ProRule" id="PRU01360"/>
    </source>
</evidence>
<dbReference type="Proteomes" id="UP001304671">
    <property type="component" value="Unassembled WGS sequence"/>
</dbReference>
<dbReference type="Gene3D" id="2.60.40.1120">
    <property type="entry name" value="Carboxypeptidase-like, regulatory domain"/>
    <property type="match status" value="1"/>
</dbReference>
<reference evidence="13 14" key="1">
    <citation type="submission" date="2023-12" db="EMBL/GenBank/DDBJ databases">
        <title>Novel species of the genus Arcicella isolated from rivers.</title>
        <authorList>
            <person name="Lu H."/>
        </authorList>
    </citation>
    <scope>NUCLEOTIDE SEQUENCE [LARGE SCALE GENOMIC DNA]</scope>
    <source>
        <strain evidence="13 14">LMG 21963</strain>
    </source>
</reference>
<evidence type="ECO:0000256" key="1">
    <source>
        <dbReference type="ARBA" id="ARBA00004571"/>
    </source>
</evidence>
<protein>
    <submittedName>
        <fullName evidence="13">SusC/RagA family TonB-linked outer membrane protein</fullName>
    </submittedName>
</protein>
<evidence type="ECO:0000313" key="14">
    <source>
        <dbReference type="Proteomes" id="UP001304671"/>
    </source>
</evidence>
<organism evidence="13 14">
    <name type="scientific">Arcicella aquatica</name>
    <dbReference type="NCBI Taxonomy" id="217141"/>
    <lineage>
        <taxon>Bacteria</taxon>
        <taxon>Pseudomonadati</taxon>
        <taxon>Bacteroidota</taxon>
        <taxon>Cytophagia</taxon>
        <taxon>Cytophagales</taxon>
        <taxon>Flectobacillaceae</taxon>
        <taxon>Arcicella</taxon>
    </lineage>
</organism>
<comment type="similarity">
    <text evidence="8 9">Belongs to the TonB-dependent receptor family.</text>
</comment>
<evidence type="ECO:0000256" key="10">
    <source>
        <dbReference type="SAM" id="SignalP"/>
    </source>
</evidence>
<dbReference type="RefSeq" id="WP_323246124.1">
    <property type="nucleotide sequence ID" value="NZ_JAYFUL010000001.1"/>
</dbReference>
<dbReference type="NCBIfam" id="TIGR04056">
    <property type="entry name" value="OMP_RagA_SusC"/>
    <property type="match status" value="1"/>
</dbReference>
<evidence type="ECO:0000256" key="3">
    <source>
        <dbReference type="ARBA" id="ARBA00022452"/>
    </source>
</evidence>
<feature type="domain" description="TonB-dependent receptor-like beta-barrel" evidence="11">
    <location>
        <begin position="417"/>
        <end position="970"/>
    </location>
</feature>
<name>A0ABU5QGY3_9BACT</name>
<keyword evidence="14" id="KW-1185">Reference proteome</keyword>
<keyword evidence="6 8" id="KW-0472">Membrane</keyword>
<keyword evidence="7 8" id="KW-0998">Cell outer membrane</keyword>
<dbReference type="InterPro" id="IPR012910">
    <property type="entry name" value="Plug_dom"/>
</dbReference>
<dbReference type="Gene3D" id="2.40.170.20">
    <property type="entry name" value="TonB-dependent receptor, beta-barrel domain"/>
    <property type="match status" value="1"/>
</dbReference>
<comment type="caution">
    <text evidence="13">The sequence shown here is derived from an EMBL/GenBank/DDBJ whole genome shotgun (WGS) entry which is preliminary data.</text>
</comment>
<evidence type="ECO:0000256" key="6">
    <source>
        <dbReference type="ARBA" id="ARBA00023136"/>
    </source>
</evidence>
<dbReference type="InterPro" id="IPR023996">
    <property type="entry name" value="TonB-dep_OMP_SusC/RagA"/>
</dbReference>
<evidence type="ECO:0000313" key="13">
    <source>
        <dbReference type="EMBL" id="MEA5256317.1"/>
    </source>
</evidence>
<dbReference type="PROSITE" id="PS52016">
    <property type="entry name" value="TONB_DEPENDENT_REC_3"/>
    <property type="match status" value="1"/>
</dbReference>